<dbReference type="PANTHER" id="PTHR38790">
    <property type="entry name" value="2EXR DOMAIN-CONTAINING PROTEIN-RELATED"/>
    <property type="match status" value="1"/>
</dbReference>
<evidence type="ECO:0000256" key="2">
    <source>
        <dbReference type="SAM" id="Phobius"/>
    </source>
</evidence>
<keyword evidence="2" id="KW-1133">Transmembrane helix</keyword>
<feature type="domain" description="DUF7730" evidence="3">
    <location>
        <begin position="181"/>
        <end position="298"/>
    </location>
</feature>
<feature type="region of interest" description="Disordered" evidence="1">
    <location>
        <begin position="1"/>
        <end position="53"/>
    </location>
</feature>
<feature type="transmembrane region" description="Helical" evidence="2">
    <location>
        <begin position="216"/>
        <end position="238"/>
    </location>
</feature>
<accession>A0A0G2H6F0</accession>
<name>A0A0G2H6F0_9PEZI</name>
<evidence type="ECO:0000259" key="3">
    <source>
        <dbReference type="Pfam" id="PF24864"/>
    </source>
</evidence>
<dbReference type="Pfam" id="PF24864">
    <property type="entry name" value="DUF7730"/>
    <property type="match status" value="1"/>
</dbReference>
<dbReference type="Proteomes" id="UP000034182">
    <property type="component" value="Unassembled WGS sequence"/>
</dbReference>
<sequence length="415" mass="46408">MANRNRNRIRTRPKPAPSQPNLTKSIVSHMSKQPAVTDENKKPAIGKEKKTSAVSRTKKKRLGFLDLPGEIRNMIYAHCFEDEIWVDLTPHSAHILKQNKVQPGTWASAALYAAPKPTADENNEDTSSAAVTAPATEIANANALPHLTITGRRTARFSAGDTTTIPARHKPQKIAYKPHSRRQHTAADTRPETKWATSPGALVLTCRKIHTEALPFFYALPFFIFSAPRALLRFLALLPPAKLALVRKLHVAHATYGDPMDPDDERWRARHARAWKRAMDEAARLLTGLRVLRCRVVANERPLVFALGGSAAPWAEVLVDAWGAACRREAPDERQIRAGALGPLRVEIAVQSAWVVKGAYMPNEALRGALVELHRLFAEAVRRRMCGWSEEDAMVEYNLVKFDKYKWLTVLFPMP</sequence>
<gene>
    <name evidence="4" type="ORF">UCDDS831_g02608</name>
</gene>
<reference evidence="4 5" key="2">
    <citation type="submission" date="2015-05" db="EMBL/GenBank/DDBJ databases">
        <title>Distinctive expansion of gene families associated with plant cell wall degradation and secondary metabolism in the genomes of grapevine trunk pathogens.</title>
        <authorList>
            <person name="Lawrence D.P."/>
            <person name="Travadon R."/>
            <person name="Rolshausen P.E."/>
            <person name="Baumgartner K."/>
        </authorList>
    </citation>
    <scope>NUCLEOTIDE SEQUENCE [LARGE SCALE GENOMIC DNA]</scope>
    <source>
        <strain evidence="4">DS831</strain>
    </source>
</reference>
<keyword evidence="2" id="KW-0472">Membrane</keyword>
<keyword evidence="2" id="KW-0812">Transmembrane</keyword>
<evidence type="ECO:0000256" key="1">
    <source>
        <dbReference type="SAM" id="MobiDB-lite"/>
    </source>
</evidence>
<evidence type="ECO:0000313" key="4">
    <source>
        <dbReference type="EMBL" id="KKY24275.1"/>
    </source>
</evidence>
<dbReference type="AlphaFoldDB" id="A0A0G2H6F0"/>
<reference evidence="4 5" key="1">
    <citation type="submission" date="2015-03" db="EMBL/GenBank/DDBJ databases">
        <authorList>
            <person name="Morales-Cruz A."/>
            <person name="Amrine K.C."/>
            <person name="Cantu D."/>
        </authorList>
    </citation>
    <scope>NUCLEOTIDE SEQUENCE [LARGE SCALE GENOMIC DNA]</scope>
    <source>
        <strain evidence="4">DS831</strain>
    </source>
</reference>
<dbReference type="EMBL" id="LAQI01000061">
    <property type="protein sequence ID" value="KKY24275.1"/>
    <property type="molecule type" value="Genomic_DNA"/>
</dbReference>
<dbReference type="InterPro" id="IPR056632">
    <property type="entry name" value="DUF7730"/>
</dbReference>
<organism evidence="4 5">
    <name type="scientific">Diplodia seriata</name>
    <dbReference type="NCBI Taxonomy" id="420778"/>
    <lineage>
        <taxon>Eukaryota</taxon>
        <taxon>Fungi</taxon>
        <taxon>Dikarya</taxon>
        <taxon>Ascomycota</taxon>
        <taxon>Pezizomycotina</taxon>
        <taxon>Dothideomycetes</taxon>
        <taxon>Dothideomycetes incertae sedis</taxon>
        <taxon>Botryosphaeriales</taxon>
        <taxon>Botryosphaeriaceae</taxon>
        <taxon>Diplodia</taxon>
    </lineage>
</organism>
<feature type="compositionally biased region" description="Basic residues" evidence="1">
    <location>
        <begin position="1"/>
        <end position="13"/>
    </location>
</feature>
<protein>
    <recommendedName>
        <fullName evidence="3">DUF7730 domain-containing protein</fullName>
    </recommendedName>
</protein>
<proteinExistence type="predicted"/>
<evidence type="ECO:0000313" key="5">
    <source>
        <dbReference type="Proteomes" id="UP000034182"/>
    </source>
</evidence>
<feature type="compositionally biased region" description="Polar residues" evidence="1">
    <location>
        <begin position="19"/>
        <end position="31"/>
    </location>
</feature>
<dbReference type="PANTHER" id="PTHR38790:SF8">
    <property type="entry name" value="F-BOX DOMAIN-CONTAINING PROTEIN"/>
    <property type="match status" value="1"/>
</dbReference>
<comment type="caution">
    <text evidence="4">The sequence shown here is derived from an EMBL/GenBank/DDBJ whole genome shotgun (WGS) entry which is preliminary data.</text>
</comment>
<feature type="compositionally biased region" description="Basic and acidic residues" evidence="1">
    <location>
        <begin position="38"/>
        <end position="51"/>
    </location>
</feature>